<gene>
    <name evidence="2" type="ORF">OC846_003584</name>
</gene>
<dbReference type="EMBL" id="JAPDMZ010000089">
    <property type="protein sequence ID" value="KAK0550652.1"/>
    <property type="molecule type" value="Genomic_DNA"/>
</dbReference>
<keyword evidence="3" id="KW-1185">Reference proteome</keyword>
<reference evidence="2" key="1">
    <citation type="journal article" date="2023" name="PhytoFront">
        <title>Draft Genome Resources of Seven Strains of Tilletia horrida, Causal Agent of Kernel Smut of Rice.</title>
        <authorList>
            <person name="Khanal S."/>
            <person name="Antony Babu S."/>
            <person name="Zhou X.G."/>
        </authorList>
    </citation>
    <scope>NUCLEOTIDE SEQUENCE</scope>
    <source>
        <strain evidence="2">TX6</strain>
    </source>
</reference>
<feature type="region of interest" description="Disordered" evidence="1">
    <location>
        <begin position="130"/>
        <end position="155"/>
    </location>
</feature>
<evidence type="ECO:0000313" key="2">
    <source>
        <dbReference type="EMBL" id="KAK0550652.1"/>
    </source>
</evidence>
<feature type="region of interest" description="Disordered" evidence="1">
    <location>
        <begin position="200"/>
        <end position="251"/>
    </location>
</feature>
<feature type="compositionally biased region" description="Polar residues" evidence="1">
    <location>
        <begin position="8"/>
        <end position="22"/>
    </location>
</feature>
<organism evidence="2 3">
    <name type="scientific">Tilletia horrida</name>
    <dbReference type="NCBI Taxonomy" id="155126"/>
    <lineage>
        <taxon>Eukaryota</taxon>
        <taxon>Fungi</taxon>
        <taxon>Dikarya</taxon>
        <taxon>Basidiomycota</taxon>
        <taxon>Ustilaginomycotina</taxon>
        <taxon>Exobasidiomycetes</taxon>
        <taxon>Tilletiales</taxon>
        <taxon>Tilletiaceae</taxon>
        <taxon>Tilletia</taxon>
    </lineage>
</organism>
<dbReference type="AlphaFoldDB" id="A0AAN6GS75"/>
<evidence type="ECO:0000313" key="3">
    <source>
        <dbReference type="Proteomes" id="UP001176517"/>
    </source>
</evidence>
<feature type="compositionally biased region" description="Low complexity" evidence="1">
    <location>
        <begin position="146"/>
        <end position="155"/>
    </location>
</feature>
<proteinExistence type="predicted"/>
<sequence length="334" mass="36261">MPFKFRRSNLQTGTNSESPSPSTAELIIFTTGANTSSTTTQTRLPVHLRSYTSFCAYSGHWDPWAICSSRGNQDPPPPRGSLNESKLSFLHWRLSVIEFEQRHGLLQLGETQAGQDEDLKLQRWPGAGRALKRASKKNCPNGSDQSASLPRSSLDSLSPVSVTYLPSLSYQAGPEVKLIKTAEITPAAQLFKSTMCIEECDDSSESDSPDSGRSSSHPTAFPAPPPRSSLDPGSAAAGHEQHIVSRKPWPRFLTRRRPNASVSVSTEINTMTEVDSPLRPDTPELPGSSSIASTTRHSVDFFIPRRVDSLAGTPLSCLQNAAPTANRCHVSGHI</sequence>
<feature type="region of interest" description="Disordered" evidence="1">
    <location>
        <begin position="1"/>
        <end position="22"/>
    </location>
</feature>
<accession>A0AAN6GS75</accession>
<protein>
    <submittedName>
        <fullName evidence="2">Uncharacterized protein</fullName>
    </submittedName>
</protein>
<evidence type="ECO:0000256" key="1">
    <source>
        <dbReference type="SAM" id="MobiDB-lite"/>
    </source>
</evidence>
<dbReference type="Proteomes" id="UP001176517">
    <property type="component" value="Unassembled WGS sequence"/>
</dbReference>
<name>A0AAN6GS75_9BASI</name>
<comment type="caution">
    <text evidence="2">The sequence shown here is derived from an EMBL/GenBank/DDBJ whole genome shotgun (WGS) entry which is preliminary data.</text>
</comment>